<feature type="transmembrane region" description="Helical" evidence="5">
    <location>
        <begin position="271"/>
        <end position="289"/>
    </location>
</feature>
<accession>A8HQC0</accession>
<evidence type="ECO:0000256" key="2">
    <source>
        <dbReference type="ARBA" id="ARBA00022692"/>
    </source>
</evidence>
<dbReference type="AlphaFoldDB" id="A8HQC0"/>
<evidence type="ECO:0000256" key="3">
    <source>
        <dbReference type="ARBA" id="ARBA00022989"/>
    </source>
</evidence>
<dbReference type="HOGENOM" id="CLU_033863_5_4_5"/>
<feature type="transmembrane region" description="Helical" evidence="5">
    <location>
        <begin position="37"/>
        <end position="59"/>
    </location>
</feature>
<feature type="domain" description="EamA" evidence="6">
    <location>
        <begin position="15"/>
        <end position="141"/>
    </location>
</feature>
<proteinExistence type="predicted"/>
<keyword evidence="8" id="KW-1185">Reference proteome</keyword>
<dbReference type="eggNOG" id="COG0697">
    <property type="taxonomic scope" value="Bacteria"/>
</dbReference>
<gene>
    <name evidence="7" type="ordered locus">AZC_1028</name>
</gene>
<reference evidence="7 8" key="3">
    <citation type="journal article" date="2008" name="BMC Genomics">
        <title>The genome of the versatile nitrogen fixer Azorhizobium caulinodans ORS571.</title>
        <authorList>
            <person name="Lee KB."/>
            <person name="Backer P.D."/>
            <person name="Aono T."/>
            <person name="Liu CT."/>
            <person name="Suzuki S."/>
            <person name="Suzuki T."/>
            <person name="Kaneko T."/>
            <person name="Yamada M."/>
            <person name="Tabata S."/>
            <person name="Kupfer D.M."/>
            <person name="Najar F.Z."/>
            <person name="Wiley G.B."/>
            <person name="Roe B."/>
            <person name="Binnewies T.T."/>
            <person name="Ussery D.W."/>
            <person name="D'Haeze W."/>
            <person name="Herder J.D."/>
            <person name="Gevers D."/>
            <person name="Vereecke D."/>
            <person name="Holsters M."/>
            <person name="Oyaizu H."/>
        </authorList>
    </citation>
    <scope>NUCLEOTIDE SEQUENCE [LARGE SCALE GENOMIC DNA]</scope>
    <source>
        <strain evidence="8">ATCC 43989 / DSM 5975 / JCM 20966 / LMG 6465 / NBRC 14845 / NCIMB 13405 / ORS 571</strain>
    </source>
</reference>
<feature type="domain" description="EamA" evidence="6">
    <location>
        <begin position="154"/>
        <end position="287"/>
    </location>
</feature>
<dbReference type="InterPro" id="IPR037185">
    <property type="entry name" value="EmrE-like"/>
</dbReference>
<feature type="transmembrane region" description="Helical" evidence="5">
    <location>
        <begin position="181"/>
        <end position="203"/>
    </location>
</feature>
<feature type="transmembrane region" description="Helical" evidence="5">
    <location>
        <begin position="71"/>
        <end position="91"/>
    </location>
</feature>
<comment type="subcellular location">
    <subcellularLocation>
        <location evidence="1">Membrane</location>
        <topology evidence="1">Multi-pass membrane protein</topology>
    </subcellularLocation>
</comment>
<reference evidence="7 8" key="4">
    <citation type="journal article" date="2009" name="Appl. Environ. Microbiol.">
        <title>Comparative genome-wide transcriptional profiling of Azorhizobium caulinodans ORS571 grown under free-living and symbiotic conditions.</title>
        <authorList>
            <person name="Tsukada S."/>
            <person name="Aono T."/>
            <person name="Akiba N."/>
            <person name="Lee KB."/>
            <person name="Liu CT."/>
            <person name="Toyazaki H."/>
            <person name="Oyaizu H."/>
        </authorList>
    </citation>
    <scope>NUCLEOTIDE SEQUENCE [LARGE SCALE GENOMIC DNA]</scope>
    <source>
        <strain evidence="8">ATCC 43989 / DSM 5975 / JCM 20966 / LMG 6465 / NBRC 14845 / NCIMB 13405 / ORS 571</strain>
    </source>
</reference>
<feature type="transmembrane region" description="Helical" evidence="5">
    <location>
        <begin position="97"/>
        <end position="117"/>
    </location>
</feature>
<reference evidence="7 8" key="6">
    <citation type="journal article" date="2011" name="Appl. Environ. Microbiol.">
        <title>Involvement of the azorhizobial chromosome partition gene (parA) in the onset of bacteroid differentiation during Sesbania rostrata stem nodule development.</title>
        <authorList>
            <person name="Liu CT."/>
            <person name="Lee KB."/>
            <person name="Wang YS."/>
            <person name="Peng MH."/>
            <person name="Lee KT."/>
            <person name="Suzuki S."/>
            <person name="Suzuki T."/>
            <person name="Oyaizu H."/>
        </authorList>
    </citation>
    <scope>NUCLEOTIDE SEQUENCE [LARGE SCALE GENOMIC DNA]</scope>
    <source>
        <strain evidence="8">ATCC 43989 / DSM 5975 / JCM 20966 / LMG 6465 / NBRC 14845 / NCIMB 13405 / ORS 571</strain>
    </source>
</reference>
<dbReference type="Pfam" id="PF00892">
    <property type="entry name" value="EamA"/>
    <property type="match status" value="2"/>
</dbReference>
<dbReference type="GO" id="GO:0016020">
    <property type="term" value="C:membrane"/>
    <property type="evidence" value="ECO:0007669"/>
    <property type="project" value="UniProtKB-SubCell"/>
</dbReference>
<dbReference type="InterPro" id="IPR050638">
    <property type="entry name" value="AA-Vitamin_Transporters"/>
</dbReference>
<evidence type="ECO:0000313" key="8">
    <source>
        <dbReference type="Proteomes" id="UP000000270"/>
    </source>
</evidence>
<evidence type="ECO:0000256" key="4">
    <source>
        <dbReference type="ARBA" id="ARBA00023136"/>
    </source>
</evidence>
<dbReference type="PANTHER" id="PTHR32322:SF9">
    <property type="entry name" value="AMINO-ACID METABOLITE EFFLUX PUMP-RELATED"/>
    <property type="match status" value="1"/>
</dbReference>
<name>A8HQC0_AZOC5</name>
<feature type="transmembrane region" description="Helical" evidence="5">
    <location>
        <begin position="124"/>
        <end position="145"/>
    </location>
</feature>
<dbReference type="Proteomes" id="UP000000270">
    <property type="component" value="Chromosome"/>
</dbReference>
<reference evidence="8" key="2">
    <citation type="submission" date="2007-04" db="EMBL/GenBank/DDBJ databases">
        <title>Complete genome sequence of the nitrogen-fixing bacterium Azorhizobium caulinodans ORS571.</title>
        <authorList>
            <person name="Lee K.B."/>
            <person name="Backer P.D."/>
            <person name="Aono T."/>
            <person name="Liu C.T."/>
            <person name="Suzuki S."/>
            <person name="Suzuki T."/>
            <person name="Kaneko T."/>
            <person name="Yamada M."/>
            <person name="Tabata S."/>
            <person name="Kupfer D.M."/>
            <person name="Najar F.Z."/>
            <person name="Wiley G.B."/>
            <person name="Roe B."/>
            <person name="Binnewies T."/>
            <person name="Ussery D."/>
            <person name="Vereecke D."/>
            <person name="Gevers D."/>
            <person name="Holsters M."/>
            <person name="Oyaizu H."/>
        </authorList>
    </citation>
    <scope>NUCLEOTIDE SEQUENCE [LARGE SCALE GENOMIC DNA]</scope>
    <source>
        <strain evidence="8">ATCC 43989 / DSM 5975 / JCM 20966 / LMG 6465 / NBRC 14845 / NCIMB 13405 / ORS 571</strain>
    </source>
</reference>
<dbReference type="InterPro" id="IPR000620">
    <property type="entry name" value="EamA_dom"/>
</dbReference>
<feature type="transmembrane region" description="Helical" evidence="5">
    <location>
        <begin position="151"/>
        <end position="169"/>
    </location>
</feature>
<evidence type="ECO:0000259" key="6">
    <source>
        <dbReference type="Pfam" id="PF00892"/>
    </source>
</evidence>
<dbReference type="PANTHER" id="PTHR32322">
    <property type="entry name" value="INNER MEMBRANE TRANSPORTER"/>
    <property type="match status" value="1"/>
</dbReference>
<feature type="transmembrane region" description="Helical" evidence="5">
    <location>
        <begin position="215"/>
        <end position="236"/>
    </location>
</feature>
<dbReference type="EMBL" id="AP009384">
    <property type="protein sequence ID" value="BAF87026.1"/>
    <property type="molecule type" value="Genomic_DNA"/>
</dbReference>
<sequence length="296" mass="30208">MTGAAMKPRDLAAYLFLALAWGLSFLVLLRVVQAFGWAAAVSLRALVAAGVLFLMARLARRRLVFSTGWKPLVMVGATTVAGQLVCLSVATPMIGTAMTAICIAAIPLFSMAIGQAWGLERVTLAGLLGLALGLAGIVLLVGFPAEPVTPTFLLGCAAALAGAFCSALGSNYTSRFLRGMGALEVTIGAFLAGGLITLPLLLFVPLPAVPHAADLGLLLVLSGVMSGICYTLYFWLVTRIGATRTVSVEFAVTLIAAVIGAVFLGEALAPLQLVGGGVILCGCALVLGAKPGVPVL</sequence>
<protein>
    <recommendedName>
        <fullName evidence="6">EamA domain-containing protein</fullName>
    </recommendedName>
</protein>
<reference evidence="7 8" key="5">
    <citation type="journal article" date="2010" name="Appl. Environ. Microbiol.">
        <title>phrR-like gene praR of Azorhizobium caulinodans ORS571 is essential for symbiosis with Sesbania rostrata and is involved in expression of reb genes.</title>
        <authorList>
            <person name="Akiba N."/>
            <person name="Aono T."/>
            <person name="Toyazaki H."/>
            <person name="Sato S."/>
            <person name="Oyaizu H."/>
        </authorList>
    </citation>
    <scope>NUCLEOTIDE SEQUENCE [LARGE SCALE GENOMIC DNA]</scope>
    <source>
        <strain evidence="8">ATCC 43989 / DSM 5975 / JCM 20966 / LMG 6465 / NBRC 14845 / NCIMB 13405 / ORS 571</strain>
    </source>
</reference>
<evidence type="ECO:0000313" key="7">
    <source>
        <dbReference type="EMBL" id="BAF87026.1"/>
    </source>
</evidence>
<dbReference type="KEGG" id="azc:AZC_1028"/>
<evidence type="ECO:0000256" key="5">
    <source>
        <dbReference type="SAM" id="Phobius"/>
    </source>
</evidence>
<evidence type="ECO:0000256" key="1">
    <source>
        <dbReference type="ARBA" id="ARBA00004141"/>
    </source>
</evidence>
<reference evidence="7 8" key="1">
    <citation type="journal article" date="2007" name="Appl. Environ. Microbiol.">
        <title>Rhizobial factors required for stem nodule maturation and maintenance in Sesbania rostrata-Azorhizobium caulinodans ORS571 symbiosis.</title>
        <authorList>
            <person name="Suzuki S."/>
            <person name="Aono T."/>
            <person name="Lee KB."/>
            <person name="Suzuki T."/>
            <person name="Liu CT."/>
            <person name="Miwa H."/>
            <person name="Wakao S."/>
            <person name="Iki T."/>
            <person name="Oyaizu H."/>
        </authorList>
    </citation>
    <scope>NUCLEOTIDE SEQUENCE [LARGE SCALE GENOMIC DNA]</scope>
    <source>
        <strain evidence="8">ATCC 43989 / DSM 5975 / JCM 20966 / LMG 6465 / NBRC 14845 / NCIMB 13405 / ORS 571</strain>
    </source>
</reference>
<keyword evidence="3 5" id="KW-1133">Transmembrane helix</keyword>
<keyword evidence="2 5" id="KW-0812">Transmembrane</keyword>
<keyword evidence="4 5" id="KW-0472">Membrane</keyword>
<feature type="transmembrane region" description="Helical" evidence="5">
    <location>
        <begin position="12"/>
        <end position="31"/>
    </location>
</feature>
<dbReference type="STRING" id="438753.AZC_1028"/>
<organism evidence="7 8">
    <name type="scientific">Azorhizobium caulinodans (strain ATCC 43989 / DSM 5975 / JCM 20966 / LMG 6465 / NBRC 14845 / NCIMB 13405 / ORS 571)</name>
    <dbReference type="NCBI Taxonomy" id="438753"/>
    <lineage>
        <taxon>Bacteria</taxon>
        <taxon>Pseudomonadati</taxon>
        <taxon>Pseudomonadota</taxon>
        <taxon>Alphaproteobacteria</taxon>
        <taxon>Hyphomicrobiales</taxon>
        <taxon>Xanthobacteraceae</taxon>
        <taxon>Azorhizobium</taxon>
    </lineage>
</organism>
<dbReference type="SUPFAM" id="SSF103481">
    <property type="entry name" value="Multidrug resistance efflux transporter EmrE"/>
    <property type="match status" value="2"/>
</dbReference>
<feature type="transmembrane region" description="Helical" evidence="5">
    <location>
        <begin position="248"/>
        <end position="265"/>
    </location>
</feature>